<dbReference type="InterPro" id="IPR041426">
    <property type="entry name" value="Mos1_HTH"/>
</dbReference>
<reference evidence="3" key="1">
    <citation type="submission" date="2017-10" db="EMBL/GenBank/DDBJ databases">
        <title>Rapid genome shrinkage in a self-fertile nematode reveals novel sperm competition proteins.</title>
        <authorList>
            <person name="Yin D."/>
            <person name="Schwarz E.M."/>
            <person name="Thomas C.G."/>
            <person name="Felde R.L."/>
            <person name="Korf I.F."/>
            <person name="Cutter A.D."/>
            <person name="Schartner C.M."/>
            <person name="Ralston E.J."/>
            <person name="Meyer B.J."/>
            <person name="Haag E.S."/>
        </authorList>
    </citation>
    <scope>NUCLEOTIDE SEQUENCE [LARGE SCALE GENOMIC DNA]</scope>
    <source>
        <strain evidence="3">JU1422</strain>
    </source>
</reference>
<dbReference type="Pfam" id="PF01827">
    <property type="entry name" value="FTH"/>
    <property type="match status" value="1"/>
</dbReference>
<dbReference type="InterPro" id="IPR001810">
    <property type="entry name" value="F-box_dom"/>
</dbReference>
<name>A0A2G5SIH1_9PELO</name>
<dbReference type="InterPro" id="IPR040161">
    <property type="entry name" value="FB224"/>
</dbReference>
<accession>A0A2G5SIH1</accession>
<dbReference type="GO" id="GO:0045087">
    <property type="term" value="P:innate immune response"/>
    <property type="evidence" value="ECO:0007669"/>
    <property type="project" value="TreeGrafter"/>
</dbReference>
<dbReference type="PANTHER" id="PTHR23015:SF4">
    <property type="entry name" value="DUF38 DOMAIN-CONTAINING PROTEIN-RELATED"/>
    <property type="match status" value="1"/>
</dbReference>
<protein>
    <recommendedName>
        <fullName evidence="1">F-box domain-containing protein</fullName>
    </recommendedName>
</protein>
<dbReference type="EMBL" id="PDUG01000007">
    <property type="protein sequence ID" value="PIC14693.1"/>
    <property type="molecule type" value="Genomic_DNA"/>
</dbReference>
<sequence>MDFSDFELWFWRFYHGCRDFNFDLSADQEPKTLVDVRVVSMYYILYAALQKKPIFDSYRTFCDAVGKDTMDYPDFEFWYYRFYDGELNFDYDRSMDPVPKTIMDMPVKLMRKITENLDPVDRAYLRSMNRPIKDVVNSHPPLFKEIGISVSDRSVTWNISRKYFSCYKKENGCTFYKPNEYIESDTNYMEKSLKYLTPLLKIPKLQVHHLSISWHDNIQVLDDLLPVPFHAKSVTLFALNMDDIFPFLSAMNPGELESIHLKSIPMDDRDHIPRFFETEQFKQAKHVQLVMWANEDDLLKFSHLKTFKCSLDSGEVVDFLRVREIISSFQHFESCEFRHSYFLDDDFLIRTIGEALGEELPFGPLKTIKHRYQIPESNEYLDFEIEDEKYTSCTIRIVKNR</sequence>
<keyword evidence="3" id="KW-1185">Reference proteome</keyword>
<dbReference type="SMART" id="SM00256">
    <property type="entry name" value="FBOX"/>
    <property type="match status" value="1"/>
</dbReference>
<dbReference type="InterPro" id="IPR002900">
    <property type="entry name" value="DUF38/FTH_CAE_spp"/>
</dbReference>
<dbReference type="Proteomes" id="UP000230233">
    <property type="component" value="Unassembled WGS sequence"/>
</dbReference>
<gene>
    <name evidence="2" type="ORF">B9Z55_026916</name>
</gene>
<organism evidence="2 3">
    <name type="scientific">Caenorhabditis nigoni</name>
    <dbReference type="NCBI Taxonomy" id="1611254"/>
    <lineage>
        <taxon>Eukaryota</taxon>
        <taxon>Metazoa</taxon>
        <taxon>Ecdysozoa</taxon>
        <taxon>Nematoda</taxon>
        <taxon>Chromadorea</taxon>
        <taxon>Rhabditida</taxon>
        <taxon>Rhabditina</taxon>
        <taxon>Rhabditomorpha</taxon>
        <taxon>Rhabditoidea</taxon>
        <taxon>Rhabditidae</taxon>
        <taxon>Peloderinae</taxon>
        <taxon>Caenorhabditis</taxon>
    </lineage>
</organism>
<dbReference type="AlphaFoldDB" id="A0A2G5SIH1"/>
<proteinExistence type="predicted"/>
<dbReference type="Pfam" id="PF17906">
    <property type="entry name" value="HTH_48"/>
    <property type="match status" value="1"/>
</dbReference>
<feature type="domain" description="F-box" evidence="1">
    <location>
        <begin position="99"/>
        <end position="146"/>
    </location>
</feature>
<evidence type="ECO:0000313" key="3">
    <source>
        <dbReference type="Proteomes" id="UP000230233"/>
    </source>
</evidence>
<comment type="caution">
    <text evidence="2">The sequence shown here is derived from an EMBL/GenBank/DDBJ whole genome shotgun (WGS) entry which is preliminary data.</text>
</comment>
<dbReference type="PANTHER" id="PTHR23015">
    <property type="entry name" value="UNCHARACTERIZED C.ELEGANS PROTEIN"/>
    <property type="match status" value="1"/>
</dbReference>
<dbReference type="PROSITE" id="PS50181">
    <property type="entry name" value="FBOX"/>
    <property type="match status" value="1"/>
</dbReference>
<evidence type="ECO:0000259" key="1">
    <source>
        <dbReference type="PROSITE" id="PS50181"/>
    </source>
</evidence>
<dbReference type="CDD" id="cd22150">
    <property type="entry name" value="F-box_CeFBXA-like"/>
    <property type="match status" value="1"/>
</dbReference>
<dbReference type="OrthoDB" id="3256413at2759"/>
<evidence type="ECO:0000313" key="2">
    <source>
        <dbReference type="EMBL" id="PIC14693.1"/>
    </source>
</evidence>